<dbReference type="CDD" id="cd01788">
    <property type="entry name" value="Ubl_ElonginB"/>
    <property type="match status" value="1"/>
</dbReference>
<evidence type="ECO:0000256" key="4">
    <source>
        <dbReference type="ARBA" id="ARBA00022786"/>
    </source>
</evidence>
<comment type="function">
    <text evidence="9">SIII, also known as elongin, is a general transcription elongation factor that increases the RNA polymerase II transcription elongation past template-encoded arresting sites. Subunit A is transcriptionally active and its transcription activity is strongly enhanced by binding to the dimeric complex of the SIII regulatory subunits B and C (elongin BC complex). In embryonic stem cells, the elongin BC complex is recruited by EPOP to Polycomb group (PcG) target genes in order generate genomic region that display both active and repressive chromatin properties, an important feature of pluripotent stem cells.</text>
</comment>
<evidence type="ECO:0000256" key="7">
    <source>
        <dbReference type="ARBA" id="ARBA00023163"/>
    </source>
</evidence>
<feature type="compositionally biased region" description="Polar residues" evidence="17">
    <location>
        <begin position="111"/>
        <end position="121"/>
    </location>
</feature>
<evidence type="ECO:0000256" key="10">
    <source>
        <dbReference type="ARBA" id="ARBA00060803"/>
    </source>
</evidence>
<evidence type="ECO:0000256" key="11">
    <source>
        <dbReference type="ARBA" id="ARBA00074516"/>
    </source>
</evidence>
<name>A0A151MKU1_ALLMI</name>
<dbReference type="AlphaFoldDB" id="A0A151MKU1"/>
<evidence type="ECO:0000256" key="9">
    <source>
        <dbReference type="ARBA" id="ARBA00054216"/>
    </source>
</evidence>
<dbReference type="PhylomeDB" id="A0A151MKU1"/>
<evidence type="ECO:0000256" key="1">
    <source>
        <dbReference type="ARBA" id="ARBA00004123"/>
    </source>
</evidence>
<keyword evidence="20" id="KW-1185">Reference proteome</keyword>
<dbReference type="GO" id="GO:0030891">
    <property type="term" value="C:VCB complex"/>
    <property type="evidence" value="ECO:0007669"/>
    <property type="project" value="InterPro"/>
</dbReference>
<comment type="pathway">
    <text evidence="2">Protein modification; protein ubiquitination.</text>
</comment>
<dbReference type="EMBL" id="AKHW03005917">
    <property type="protein sequence ID" value="KYO25155.1"/>
    <property type="molecule type" value="Genomic_DNA"/>
</dbReference>
<evidence type="ECO:0000256" key="5">
    <source>
        <dbReference type="ARBA" id="ARBA00022990"/>
    </source>
</evidence>
<comment type="subunit">
    <text evidence="16">Heterotrimer of an A (ELOA, ELOA2 or ELOA3P), ELOB and ELOC subunit. The elongin BC complex interacts with EPOP; leading to recruit the elongin BC complex to Polycomb group (PcG) target genes, thereby restricting excessive activity of the PRC2/EED-EZH2 complex. Component of multiple cullin-RING E3 ubiquitin-protein ligase complexes composed of Elongin BC (ELOB and ELOC), a cullin (either CUL2 or CUL5), a catalytic subunit (either RBX1 or RNF7/RBX2), as well as a substrate adapter protein that can be either ASB2, ASB9, ASB11, KLHDC2, KLHDC3, KLHDC10, APPBP2, FEM1A, FEM1B, FEM1C, LRR1, PCMTD1, SOCS1, SOCS2, SOCS5, SPSB1, SPSB3, ELOA, VHL, WSB1 or RAB40C. As part of the Elongin BC E3 ubiquitin ligase complex; interacts with NRBP1. May also interact with DCUN1D1, DCUN1D2, DCUN1D3 and DCUN1D5. May form oligomers as a KLHDC2/KLHDC3-ELOB-ELOC complex; this interaction is autoinhibitory for the E3 ligase complex as the substrate-binding site of KLHDC2/KLHDC3 is blocked in the oligomer.</text>
</comment>
<reference evidence="19 20" key="1">
    <citation type="journal article" date="2012" name="Genome Biol.">
        <title>Sequencing three crocodilian genomes to illuminate the evolution of archosaurs and amniotes.</title>
        <authorList>
            <person name="St John J.A."/>
            <person name="Braun E.L."/>
            <person name="Isberg S.R."/>
            <person name="Miles L.G."/>
            <person name="Chong A.Y."/>
            <person name="Gongora J."/>
            <person name="Dalzell P."/>
            <person name="Moran C."/>
            <person name="Bed'hom B."/>
            <person name="Abzhanov A."/>
            <person name="Burgess S.C."/>
            <person name="Cooksey A.M."/>
            <person name="Castoe T.A."/>
            <person name="Crawford N.G."/>
            <person name="Densmore L.D."/>
            <person name="Drew J.C."/>
            <person name="Edwards S.V."/>
            <person name="Faircloth B.C."/>
            <person name="Fujita M.K."/>
            <person name="Greenwold M.J."/>
            <person name="Hoffmann F.G."/>
            <person name="Howard J.M."/>
            <person name="Iguchi T."/>
            <person name="Janes D.E."/>
            <person name="Khan S.Y."/>
            <person name="Kohno S."/>
            <person name="de Koning A.J."/>
            <person name="Lance S.L."/>
            <person name="McCarthy F.M."/>
            <person name="McCormack J.E."/>
            <person name="Merchant M.E."/>
            <person name="Peterson D.G."/>
            <person name="Pollock D.D."/>
            <person name="Pourmand N."/>
            <person name="Raney B.J."/>
            <person name="Roessler K.A."/>
            <person name="Sanford J.R."/>
            <person name="Sawyer R.H."/>
            <person name="Schmidt C.J."/>
            <person name="Triplett E.W."/>
            <person name="Tuberville T.D."/>
            <person name="Venegas-Anaya M."/>
            <person name="Howard J.T."/>
            <person name="Jarvis E.D."/>
            <person name="Guillette L.J.Jr."/>
            <person name="Glenn T.C."/>
            <person name="Green R.E."/>
            <person name="Ray D.A."/>
        </authorList>
    </citation>
    <scope>NUCLEOTIDE SEQUENCE [LARGE SCALE GENOMIC DNA]</scope>
    <source>
        <strain evidence="19">KSC_2009_1</strain>
    </source>
</reference>
<dbReference type="PROSITE" id="PS50053">
    <property type="entry name" value="UBIQUITIN_2"/>
    <property type="match status" value="1"/>
</dbReference>
<keyword evidence="8" id="KW-0539">Nucleus</keyword>
<feature type="domain" description="Ubiquitin-like" evidence="18">
    <location>
        <begin position="1"/>
        <end position="67"/>
    </location>
</feature>
<evidence type="ECO:0000256" key="17">
    <source>
        <dbReference type="SAM" id="MobiDB-lite"/>
    </source>
</evidence>
<gene>
    <name evidence="19" type="ORF">Y1Q_0001781</name>
</gene>
<evidence type="ECO:0000256" key="3">
    <source>
        <dbReference type="ARBA" id="ARBA00022553"/>
    </source>
</evidence>
<dbReference type="eggNOG" id="KOG4495">
    <property type="taxonomic scope" value="Eukaryota"/>
</dbReference>
<dbReference type="InterPro" id="IPR029071">
    <property type="entry name" value="Ubiquitin-like_domsf"/>
</dbReference>
<evidence type="ECO:0000256" key="16">
    <source>
        <dbReference type="ARBA" id="ARBA00093515"/>
    </source>
</evidence>
<evidence type="ECO:0000256" key="8">
    <source>
        <dbReference type="ARBA" id="ARBA00023242"/>
    </source>
</evidence>
<evidence type="ECO:0000256" key="14">
    <source>
        <dbReference type="ARBA" id="ARBA00081013"/>
    </source>
</evidence>
<evidence type="ECO:0000313" key="20">
    <source>
        <dbReference type="Proteomes" id="UP000050525"/>
    </source>
</evidence>
<evidence type="ECO:0000256" key="6">
    <source>
        <dbReference type="ARBA" id="ARBA00023015"/>
    </source>
</evidence>
<dbReference type="PANTHER" id="PTHR13248:SF4">
    <property type="entry name" value="ELONGIN B"/>
    <property type="match status" value="1"/>
</dbReference>
<evidence type="ECO:0000313" key="19">
    <source>
        <dbReference type="EMBL" id="KYO25155.1"/>
    </source>
</evidence>
<evidence type="ECO:0000256" key="13">
    <source>
        <dbReference type="ARBA" id="ARBA00080438"/>
    </source>
</evidence>
<proteinExistence type="inferred from homology"/>
<dbReference type="InterPro" id="IPR000626">
    <property type="entry name" value="Ubiquitin-like_dom"/>
</dbReference>
<keyword evidence="4" id="KW-0833">Ubl conjugation pathway</keyword>
<keyword evidence="7" id="KW-0804">Transcription</keyword>
<accession>A0A151MKU1</accession>
<dbReference type="STRING" id="8496.A0A151MKU1"/>
<evidence type="ECO:0000256" key="12">
    <source>
        <dbReference type="ARBA" id="ARBA00076690"/>
    </source>
</evidence>
<dbReference type="SMART" id="SM00213">
    <property type="entry name" value="UBQ"/>
    <property type="match status" value="1"/>
</dbReference>
<dbReference type="Proteomes" id="UP000050525">
    <property type="component" value="Unassembled WGS sequence"/>
</dbReference>
<protein>
    <recommendedName>
        <fullName evidence="11">Elongin-B</fullName>
    </recommendedName>
    <alternativeName>
        <fullName evidence="14">Elongin 18 kDa subunit</fullName>
    </alternativeName>
    <alternativeName>
        <fullName evidence="12">RNA polymerase II transcription factor SIII subunit B</fullName>
    </alternativeName>
    <alternativeName>
        <fullName evidence="15">SIII p18</fullName>
    </alternativeName>
    <alternativeName>
        <fullName evidence="13">Transcription elongation factor B polypeptide 2</fullName>
    </alternativeName>
</protein>
<dbReference type="Gene3D" id="3.10.20.90">
    <property type="entry name" value="Phosphatidylinositol 3-kinase Catalytic Subunit, Chain A, domain 1"/>
    <property type="match status" value="1"/>
</dbReference>
<organism evidence="19 20">
    <name type="scientific">Alligator mississippiensis</name>
    <name type="common">American alligator</name>
    <dbReference type="NCBI Taxonomy" id="8496"/>
    <lineage>
        <taxon>Eukaryota</taxon>
        <taxon>Metazoa</taxon>
        <taxon>Chordata</taxon>
        <taxon>Craniata</taxon>
        <taxon>Vertebrata</taxon>
        <taxon>Euteleostomi</taxon>
        <taxon>Archelosauria</taxon>
        <taxon>Archosauria</taxon>
        <taxon>Crocodylia</taxon>
        <taxon>Alligatoridae</taxon>
        <taxon>Alligatorinae</taxon>
        <taxon>Alligator</taxon>
    </lineage>
</organism>
<sequence length="121" mass="13511">MDVYLMIRRHKMTIFANAKENTTVYDLKKVVEGILKRPPEEQQLYKDDQLLTDGTKTLIDCGLSSQNCRPYAPATVGLALFRPGNGSFEPLHIDPFSTTPELPDVMKPQDSGGSTTEQAMH</sequence>
<dbReference type="GO" id="GO:0006368">
    <property type="term" value="P:transcription elongation by RNA polymerase II"/>
    <property type="evidence" value="ECO:0007669"/>
    <property type="project" value="InterPro"/>
</dbReference>
<feature type="region of interest" description="Disordered" evidence="17">
    <location>
        <begin position="91"/>
        <end position="121"/>
    </location>
</feature>
<dbReference type="PANTHER" id="PTHR13248">
    <property type="entry name" value="TRANSCRIPTION ELONGATION FACTOR B POLYPEPTIDE 2"/>
    <property type="match status" value="1"/>
</dbReference>
<evidence type="ECO:0000259" key="18">
    <source>
        <dbReference type="PROSITE" id="PS50053"/>
    </source>
</evidence>
<comment type="caution">
    <text evidence="19">The sequence shown here is derived from an EMBL/GenBank/DDBJ whole genome shotgun (WGS) entry which is preliminary data.</text>
</comment>
<evidence type="ECO:0000256" key="2">
    <source>
        <dbReference type="ARBA" id="ARBA00004906"/>
    </source>
</evidence>
<dbReference type="InterPro" id="IPR039049">
    <property type="entry name" value="ELOB"/>
</dbReference>
<dbReference type="GO" id="GO:0070449">
    <property type="term" value="C:elongin complex"/>
    <property type="evidence" value="ECO:0007669"/>
    <property type="project" value="InterPro"/>
</dbReference>
<comment type="similarity">
    <text evidence="10">Belongs to the Elongin B family.</text>
</comment>
<dbReference type="SUPFAM" id="SSF54236">
    <property type="entry name" value="Ubiquitin-like"/>
    <property type="match status" value="1"/>
</dbReference>
<comment type="subcellular location">
    <subcellularLocation>
        <location evidence="1">Nucleus</location>
    </subcellularLocation>
</comment>
<evidence type="ECO:0000256" key="15">
    <source>
        <dbReference type="ARBA" id="ARBA00083653"/>
    </source>
</evidence>
<keyword evidence="3" id="KW-0597">Phosphoprotein</keyword>
<keyword evidence="6" id="KW-0805">Transcription regulation</keyword>
<dbReference type="FunFam" id="3.10.20.90:FF:000108">
    <property type="entry name" value="Elongin-B"/>
    <property type="match status" value="1"/>
</dbReference>
<keyword evidence="5" id="KW-0007">Acetylation</keyword>